<dbReference type="InParanoid" id="W4KIU7"/>
<feature type="non-terminal residue" evidence="1">
    <location>
        <position position="1"/>
    </location>
</feature>
<dbReference type="EMBL" id="KI925455">
    <property type="protein sequence ID" value="ETW85245.1"/>
    <property type="molecule type" value="Genomic_DNA"/>
</dbReference>
<dbReference type="KEGG" id="hir:HETIRDRAFT_309259"/>
<reference evidence="1 2" key="1">
    <citation type="journal article" date="2012" name="New Phytol.">
        <title>Insight into trade-off between wood decay and parasitism from the genome of a fungal forest pathogen.</title>
        <authorList>
            <person name="Olson A."/>
            <person name="Aerts A."/>
            <person name="Asiegbu F."/>
            <person name="Belbahri L."/>
            <person name="Bouzid O."/>
            <person name="Broberg A."/>
            <person name="Canback B."/>
            <person name="Coutinho P.M."/>
            <person name="Cullen D."/>
            <person name="Dalman K."/>
            <person name="Deflorio G."/>
            <person name="van Diepen L.T."/>
            <person name="Dunand C."/>
            <person name="Duplessis S."/>
            <person name="Durling M."/>
            <person name="Gonthier P."/>
            <person name="Grimwood J."/>
            <person name="Fossdal C.G."/>
            <person name="Hansson D."/>
            <person name="Henrissat B."/>
            <person name="Hietala A."/>
            <person name="Himmelstrand K."/>
            <person name="Hoffmeister D."/>
            <person name="Hogberg N."/>
            <person name="James T.Y."/>
            <person name="Karlsson M."/>
            <person name="Kohler A."/>
            <person name="Kues U."/>
            <person name="Lee Y.H."/>
            <person name="Lin Y.C."/>
            <person name="Lind M."/>
            <person name="Lindquist E."/>
            <person name="Lombard V."/>
            <person name="Lucas S."/>
            <person name="Lunden K."/>
            <person name="Morin E."/>
            <person name="Murat C."/>
            <person name="Park J."/>
            <person name="Raffaello T."/>
            <person name="Rouze P."/>
            <person name="Salamov A."/>
            <person name="Schmutz J."/>
            <person name="Solheim H."/>
            <person name="Stahlberg J."/>
            <person name="Velez H."/>
            <person name="de Vries R.P."/>
            <person name="Wiebenga A."/>
            <person name="Woodward S."/>
            <person name="Yakovlev I."/>
            <person name="Garbelotto M."/>
            <person name="Martin F."/>
            <person name="Grigoriev I.V."/>
            <person name="Stenlid J."/>
        </authorList>
    </citation>
    <scope>NUCLEOTIDE SEQUENCE [LARGE SCALE GENOMIC DNA]</scope>
    <source>
        <strain evidence="1 2">TC 32-1</strain>
    </source>
</reference>
<dbReference type="Proteomes" id="UP000030671">
    <property type="component" value="Unassembled WGS sequence"/>
</dbReference>
<proteinExistence type="predicted"/>
<organism evidence="1 2">
    <name type="scientific">Heterobasidion irregulare (strain TC 32-1)</name>
    <dbReference type="NCBI Taxonomy" id="747525"/>
    <lineage>
        <taxon>Eukaryota</taxon>
        <taxon>Fungi</taxon>
        <taxon>Dikarya</taxon>
        <taxon>Basidiomycota</taxon>
        <taxon>Agaricomycotina</taxon>
        <taxon>Agaricomycetes</taxon>
        <taxon>Russulales</taxon>
        <taxon>Bondarzewiaceae</taxon>
        <taxon>Heterobasidion</taxon>
        <taxon>Heterobasidion annosum species complex</taxon>
    </lineage>
</organism>
<gene>
    <name evidence="1" type="ORF">HETIRDRAFT_309259</name>
</gene>
<evidence type="ECO:0000313" key="1">
    <source>
        <dbReference type="EMBL" id="ETW85245.1"/>
    </source>
</evidence>
<sequence length="92" mass="10383">KCLVSLVSPFKWYILLCEVIERSGHGSEVFDESAIEVSKAEEGLYFLQVLWGWPGGDSIDLDRVHGYIIRGNDEPKVFNCVCPEGAFGRFQE</sequence>
<dbReference type="AlphaFoldDB" id="W4KIU7"/>
<dbReference type="RefSeq" id="XP_009542118.1">
    <property type="nucleotide sequence ID" value="XM_009543823.1"/>
</dbReference>
<evidence type="ECO:0000313" key="2">
    <source>
        <dbReference type="Proteomes" id="UP000030671"/>
    </source>
</evidence>
<name>W4KIU7_HETIT</name>
<keyword evidence="2" id="KW-1185">Reference proteome</keyword>
<dbReference type="HOGENOM" id="CLU_2694487_0_0_1"/>
<protein>
    <submittedName>
        <fullName evidence="1">Uncharacterized protein</fullName>
    </submittedName>
</protein>
<dbReference type="GeneID" id="20669660"/>
<accession>W4KIU7</accession>